<evidence type="ECO:0000256" key="1">
    <source>
        <dbReference type="ARBA" id="ARBA00022884"/>
    </source>
</evidence>
<gene>
    <name evidence="5" type="ORF">PSYICH_LOCUS8832</name>
</gene>
<feature type="region of interest" description="Disordered" evidence="3">
    <location>
        <begin position="417"/>
        <end position="451"/>
    </location>
</feature>
<organism evidence="5 6">
    <name type="scientific">Psylliodes chrysocephalus</name>
    <dbReference type="NCBI Taxonomy" id="3402493"/>
    <lineage>
        <taxon>Eukaryota</taxon>
        <taxon>Metazoa</taxon>
        <taxon>Ecdysozoa</taxon>
        <taxon>Arthropoda</taxon>
        <taxon>Hexapoda</taxon>
        <taxon>Insecta</taxon>
        <taxon>Pterygota</taxon>
        <taxon>Neoptera</taxon>
        <taxon>Endopterygota</taxon>
        <taxon>Coleoptera</taxon>
        <taxon>Polyphaga</taxon>
        <taxon>Cucujiformia</taxon>
        <taxon>Chrysomeloidea</taxon>
        <taxon>Chrysomelidae</taxon>
        <taxon>Galerucinae</taxon>
        <taxon>Alticini</taxon>
        <taxon>Psylliodes</taxon>
    </lineage>
</organism>
<dbReference type="EMBL" id="OV651815">
    <property type="protein sequence ID" value="CAH1107797.1"/>
    <property type="molecule type" value="Genomic_DNA"/>
</dbReference>
<evidence type="ECO:0000256" key="3">
    <source>
        <dbReference type="SAM" id="MobiDB-lite"/>
    </source>
</evidence>
<dbReference type="AlphaFoldDB" id="A0A9P0GFW8"/>
<evidence type="ECO:0000313" key="6">
    <source>
        <dbReference type="Proteomes" id="UP001153636"/>
    </source>
</evidence>
<dbReference type="GO" id="GO:0007281">
    <property type="term" value="P:germ cell development"/>
    <property type="evidence" value="ECO:0007669"/>
    <property type="project" value="TreeGrafter"/>
</dbReference>
<dbReference type="PANTHER" id="PTHR46054:SF3">
    <property type="entry name" value="MATERNAL EFFECT PROTEIN STAUFEN"/>
    <property type="match status" value="1"/>
</dbReference>
<reference evidence="5" key="1">
    <citation type="submission" date="2022-01" db="EMBL/GenBank/DDBJ databases">
        <authorList>
            <person name="King R."/>
        </authorList>
    </citation>
    <scope>NUCLEOTIDE SEQUENCE</scope>
</reference>
<dbReference type="GO" id="GO:0032839">
    <property type="term" value="C:dendrite cytoplasm"/>
    <property type="evidence" value="ECO:0007669"/>
    <property type="project" value="GOC"/>
</dbReference>
<dbReference type="SUPFAM" id="SSF54768">
    <property type="entry name" value="dsRNA-binding domain-like"/>
    <property type="match status" value="2"/>
</dbReference>
<sequence length="552" mass="62722">MRFFCTLTVYLGLLFSYINGSTYSLNDLRILFQQELCIEGKLDVLLLNRGDKIEEDTKTEGILSLTSVGTIEEAEKPVLSRLNELAGFHQIDHYFKLEKEEGPAHEKTFTLSLTFGKETYIGQGRSLKKAKQDAAAKALEKTEYECPEPKKKTPKDIEKLTPTVLLNNLGSKLGVVITYYLIDKDKEQILHSNIVLTEKTKSYVQKLNDSIYSDKKLHMKKDIDSTKGPFRIKLKFGEHVFYATSHSIQSGRHEVASLALEFLAINRDTLDFACLREGLEEDCKKNKEQLKSPISKVHEQAQKRQLSVEFELIKESGPSHKRSFLTECRLGDIISTGEGFSKKESKRIAAENMLEKLKDFEPVEIQIPHTGKDKKKRKRKKTKMIKNKIDEISMALDNVGKTVLGFAKNIFGEDNQINDSNDEFEGSDIKKTDTQQKRDSKTASGNSKTSQDELLELSNVLNVKVGFTDFKEDNKHGSLLSLLMNPEYTCFGEGNTEFMARNSAAKNALGLLNKMGIYDLFLEQTDTSLKREIKEETRVILDQLVLKEKEEL</sequence>
<feature type="domain" description="DRBM" evidence="4">
    <location>
        <begin position="77"/>
        <end position="144"/>
    </location>
</feature>
<dbReference type="GO" id="GO:0005886">
    <property type="term" value="C:plasma membrane"/>
    <property type="evidence" value="ECO:0007669"/>
    <property type="project" value="TreeGrafter"/>
</dbReference>
<dbReference type="SMART" id="SM00358">
    <property type="entry name" value="DSRM"/>
    <property type="match status" value="2"/>
</dbReference>
<dbReference type="Proteomes" id="UP001153636">
    <property type="component" value="Chromosome 3"/>
</dbReference>
<dbReference type="OrthoDB" id="10037267at2759"/>
<dbReference type="Pfam" id="PF00035">
    <property type="entry name" value="dsrm"/>
    <property type="match status" value="2"/>
</dbReference>
<dbReference type="InterPro" id="IPR014720">
    <property type="entry name" value="dsRBD_dom"/>
</dbReference>
<protein>
    <recommendedName>
        <fullName evidence="4">DRBM domain-containing protein</fullName>
    </recommendedName>
</protein>
<keyword evidence="6" id="KW-1185">Reference proteome</keyword>
<dbReference type="PROSITE" id="PS50137">
    <property type="entry name" value="DS_RBD"/>
    <property type="match status" value="2"/>
</dbReference>
<dbReference type="GO" id="GO:0003729">
    <property type="term" value="F:mRNA binding"/>
    <property type="evidence" value="ECO:0007669"/>
    <property type="project" value="TreeGrafter"/>
</dbReference>
<evidence type="ECO:0000313" key="5">
    <source>
        <dbReference type="EMBL" id="CAH1107797.1"/>
    </source>
</evidence>
<dbReference type="GO" id="GO:0010468">
    <property type="term" value="P:regulation of gene expression"/>
    <property type="evidence" value="ECO:0007669"/>
    <property type="project" value="UniProtKB-ARBA"/>
</dbReference>
<feature type="domain" description="DRBM" evidence="4">
    <location>
        <begin position="292"/>
        <end position="359"/>
    </location>
</feature>
<feature type="compositionally biased region" description="Basic and acidic residues" evidence="3">
    <location>
        <begin position="427"/>
        <end position="441"/>
    </location>
</feature>
<evidence type="ECO:0000256" key="2">
    <source>
        <dbReference type="PROSITE-ProRule" id="PRU00266"/>
    </source>
</evidence>
<keyword evidence="1 2" id="KW-0694">RNA-binding</keyword>
<dbReference type="FunFam" id="3.30.160.20:FF:000007">
    <property type="entry name" value="Double-stranded RNA-binding protein Staufen homolog 1"/>
    <property type="match status" value="1"/>
</dbReference>
<dbReference type="GO" id="GO:0098964">
    <property type="term" value="P:anterograde dendritic transport of messenger ribonucleoprotein complex"/>
    <property type="evidence" value="ECO:0007669"/>
    <property type="project" value="TreeGrafter"/>
</dbReference>
<dbReference type="Gene3D" id="3.30.160.20">
    <property type="match status" value="3"/>
</dbReference>
<dbReference type="GO" id="GO:0003725">
    <property type="term" value="F:double-stranded RNA binding"/>
    <property type="evidence" value="ECO:0007669"/>
    <property type="project" value="TreeGrafter"/>
</dbReference>
<dbReference type="InterPro" id="IPR051740">
    <property type="entry name" value="DRBM-containing_protein"/>
</dbReference>
<name>A0A9P0GFW8_9CUCU</name>
<dbReference type="PANTHER" id="PTHR46054">
    <property type="entry name" value="MATERNAL EFFECT PROTEIN STAUFEN"/>
    <property type="match status" value="1"/>
</dbReference>
<dbReference type="GO" id="GO:0035418">
    <property type="term" value="P:protein localization to synapse"/>
    <property type="evidence" value="ECO:0007669"/>
    <property type="project" value="TreeGrafter"/>
</dbReference>
<dbReference type="GO" id="GO:0008298">
    <property type="term" value="P:intracellular mRNA localization"/>
    <property type="evidence" value="ECO:0007669"/>
    <property type="project" value="TreeGrafter"/>
</dbReference>
<dbReference type="GO" id="GO:0043025">
    <property type="term" value="C:neuronal cell body"/>
    <property type="evidence" value="ECO:0007669"/>
    <property type="project" value="TreeGrafter"/>
</dbReference>
<accession>A0A9P0GFW8</accession>
<proteinExistence type="predicted"/>
<dbReference type="GO" id="GO:0010494">
    <property type="term" value="C:cytoplasmic stress granule"/>
    <property type="evidence" value="ECO:0007669"/>
    <property type="project" value="TreeGrafter"/>
</dbReference>
<evidence type="ECO:0000259" key="4">
    <source>
        <dbReference type="PROSITE" id="PS50137"/>
    </source>
</evidence>